<keyword evidence="7" id="KW-1185">Reference proteome</keyword>
<protein>
    <submittedName>
        <fullName evidence="6">Protein kinase</fullName>
    </submittedName>
</protein>
<dbReference type="Gene3D" id="1.10.510.10">
    <property type="entry name" value="Transferase(Phosphotransferase) domain 1"/>
    <property type="match status" value="1"/>
</dbReference>
<feature type="region of interest" description="Disordered" evidence="4">
    <location>
        <begin position="659"/>
        <end position="689"/>
    </location>
</feature>
<feature type="compositionally biased region" description="Pro residues" evidence="4">
    <location>
        <begin position="332"/>
        <end position="341"/>
    </location>
</feature>
<feature type="compositionally biased region" description="Low complexity" evidence="4">
    <location>
        <begin position="678"/>
        <end position="689"/>
    </location>
</feature>
<dbReference type="PROSITE" id="PS50011">
    <property type="entry name" value="PROTEIN_KINASE_DOM"/>
    <property type="match status" value="1"/>
</dbReference>
<feature type="region of interest" description="Disordered" evidence="4">
    <location>
        <begin position="766"/>
        <end position="812"/>
    </location>
</feature>
<dbReference type="InterPro" id="IPR011009">
    <property type="entry name" value="Kinase-like_dom_sf"/>
</dbReference>
<dbReference type="Pfam" id="PF00069">
    <property type="entry name" value="Pkinase"/>
    <property type="match status" value="1"/>
</dbReference>
<sequence>MSAWAPGYETPVLLTQGRRARIVRATRSTSGADVVLKVMSPRWARAELERLRDLSGVPGVVPLLDAGSTSDGNMFVALPFYSDGSFAELLAGKGPAPIHEAAAVARSVASALEAMHRRGWVHGDVCPGNVLRAGRTPVLTGFGAVHRTGEVPTPPDPASESFLHAPPEALRGEPPTPASDVYRLASTVWTLLVGRPPFADGPFDPRAHAERVLTQEVGPVPRQDVSRKLRGVLTRALAKDPQERYPSAAAFANAFEQARTAQSASTSAGASGAHAPTPSGGRPSAARAPEGRNGPTAPEGASAQPGTASSGPYPAYAPSGGQPPATAWGPGAPTPKDPGTPSPSGAHAPRTTDAPGNTPAQPLGTAPSGPYPAYGPSGARPSAGSGEAADHRAATGPRTPPATGTPGITPVPSGARPSAAAWVPEGHPAPHTPTAPGAPVPPAAAPSGPHPAHTPSGARPPTTARGPAPHTPTGPSAPTGPGTPVRPAAAPSGPHPAYTPSGARPPATDWGPGGAPAGPRPPQDLRKAGDTGTPGPGSTAGAYPVPLGARGTGLEGSRSPALDAGGTAEIMMAKLRGEEISPLRAWSRLEGWTGDTESAFLPIDEVTREEADDRDFTHVPAPPARWRRHLHIVVSVCGILLLTTVSGVFAAASPQAPVEAAAEEPSPEPQAPEPAADEVVSPSAPPEVAAPSGVALQDNLGNVLLTWTDNSGGTASFFVLGGLSGHDPVTVARTGPGVVSAQVITEDTVLEYCFTVIAVEGSSAPAAEVCTTRGQARAEAEREAEEEAEREREEEEAEEEEAEPSPAPSPGD</sequence>
<dbReference type="RefSeq" id="WP_311510789.1">
    <property type="nucleotide sequence ID" value="NZ_JAVREP010000003.1"/>
</dbReference>
<feature type="region of interest" description="Disordered" evidence="4">
    <location>
        <begin position="262"/>
        <end position="563"/>
    </location>
</feature>
<feature type="compositionally biased region" description="Low complexity" evidence="4">
    <location>
        <begin position="262"/>
        <end position="281"/>
    </location>
</feature>
<accession>A0ABU2M5V4</accession>
<feature type="compositionally biased region" description="Low complexity" evidence="4">
    <location>
        <begin position="366"/>
        <end position="387"/>
    </location>
</feature>
<feature type="compositionally biased region" description="Low complexity" evidence="4">
    <location>
        <begin position="445"/>
        <end position="483"/>
    </location>
</feature>
<dbReference type="SMART" id="SM00220">
    <property type="entry name" value="S_TKc"/>
    <property type="match status" value="1"/>
</dbReference>
<dbReference type="PANTHER" id="PTHR45832:SF22">
    <property type="entry name" value="SERINE_THREONINE-PROTEIN KINASE SAMKA-RELATED"/>
    <property type="match status" value="1"/>
</dbReference>
<keyword evidence="6" id="KW-0418">Kinase</keyword>
<keyword evidence="6" id="KW-0808">Transferase</keyword>
<feature type="domain" description="Protein kinase" evidence="5">
    <location>
        <begin position="8"/>
        <end position="256"/>
    </location>
</feature>
<keyword evidence="2" id="KW-0547">Nucleotide-binding</keyword>
<organism evidence="6 7">
    <name type="scientific">Nocardiopsis lambiniae</name>
    <dbReference type="NCBI Taxonomy" id="3075539"/>
    <lineage>
        <taxon>Bacteria</taxon>
        <taxon>Bacillati</taxon>
        <taxon>Actinomycetota</taxon>
        <taxon>Actinomycetes</taxon>
        <taxon>Streptosporangiales</taxon>
        <taxon>Nocardiopsidaceae</taxon>
        <taxon>Nocardiopsis</taxon>
    </lineage>
</organism>
<evidence type="ECO:0000259" key="5">
    <source>
        <dbReference type="PROSITE" id="PS50011"/>
    </source>
</evidence>
<dbReference type="Proteomes" id="UP001183390">
    <property type="component" value="Unassembled WGS sequence"/>
</dbReference>
<feature type="compositionally biased region" description="Low complexity" evidence="4">
    <location>
        <begin position="320"/>
        <end position="331"/>
    </location>
</feature>
<dbReference type="PANTHER" id="PTHR45832">
    <property type="entry name" value="SERINE/THREONINE-PROTEIN KINASE SAMKA-RELATED-RELATED"/>
    <property type="match status" value="1"/>
</dbReference>
<dbReference type="GO" id="GO:0016301">
    <property type="term" value="F:kinase activity"/>
    <property type="evidence" value="ECO:0007669"/>
    <property type="project" value="UniProtKB-KW"/>
</dbReference>
<evidence type="ECO:0000256" key="4">
    <source>
        <dbReference type="SAM" id="MobiDB-lite"/>
    </source>
</evidence>
<dbReference type="InterPro" id="IPR000719">
    <property type="entry name" value="Prot_kinase_dom"/>
</dbReference>
<feature type="compositionally biased region" description="Acidic residues" evidence="4">
    <location>
        <begin position="782"/>
        <end position="803"/>
    </location>
</feature>
<keyword evidence="3" id="KW-0067">ATP-binding</keyword>
<evidence type="ECO:0000256" key="2">
    <source>
        <dbReference type="ARBA" id="ARBA00022741"/>
    </source>
</evidence>
<dbReference type="EMBL" id="JAVREP010000003">
    <property type="protein sequence ID" value="MDT0328043.1"/>
    <property type="molecule type" value="Genomic_DNA"/>
</dbReference>
<proteinExistence type="inferred from homology"/>
<evidence type="ECO:0000256" key="1">
    <source>
        <dbReference type="ARBA" id="ARBA00008874"/>
    </source>
</evidence>
<dbReference type="InterPro" id="IPR051931">
    <property type="entry name" value="PAK3-like"/>
</dbReference>
<reference evidence="7" key="1">
    <citation type="submission" date="2023-07" db="EMBL/GenBank/DDBJ databases">
        <title>30 novel species of actinomycetes from the DSMZ collection.</title>
        <authorList>
            <person name="Nouioui I."/>
        </authorList>
    </citation>
    <scope>NUCLEOTIDE SEQUENCE [LARGE SCALE GENOMIC DNA]</scope>
    <source>
        <strain evidence="7">DSM 44743</strain>
    </source>
</reference>
<name>A0ABU2M5V4_9ACTN</name>
<feature type="compositionally biased region" description="Low complexity" evidence="4">
    <location>
        <begin position="530"/>
        <end position="544"/>
    </location>
</feature>
<evidence type="ECO:0000313" key="7">
    <source>
        <dbReference type="Proteomes" id="UP001183390"/>
    </source>
</evidence>
<evidence type="ECO:0000256" key="3">
    <source>
        <dbReference type="ARBA" id="ARBA00022840"/>
    </source>
</evidence>
<gene>
    <name evidence="6" type="ORF">RM479_06415</name>
</gene>
<feature type="compositionally biased region" description="Pro residues" evidence="4">
    <location>
        <begin position="430"/>
        <end position="444"/>
    </location>
</feature>
<feature type="compositionally biased region" description="Low complexity" evidence="4">
    <location>
        <begin position="394"/>
        <end position="410"/>
    </location>
</feature>
<comment type="caution">
    <text evidence="6">The sequence shown here is derived from an EMBL/GenBank/DDBJ whole genome shotgun (WGS) entry which is preliminary data.</text>
</comment>
<comment type="similarity">
    <text evidence="1">Belongs to the protein kinase superfamily. STE Ser/Thr protein kinase family. STE20 subfamily.</text>
</comment>
<dbReference type="CDD" id="cd14014">
    <property type="entry name" value="STKc_PknB_like"/>
    <property type="match status" value="1"/>
</dbReference>
<dbReference type="SUPFAM" id="SSF56112">
    <property type="entry name" value="Protein kinase-like (PK-like)"/>
    <property type="match status" value="1"/>
</dbReference>
<evidence type="ECO:0000313" key="6">
    <source>
        <dbReference type="EMBL" id="MDT0328043.1"/>
    </source>
</evidence>